<evidence type="ECO:0000313" key="1">
    <source>
        <dbReference type="EMBL" id="ROT86574.1"/>
    </source>
</evidence>
<gene>
    <name evidence="1" type="ORF">BMONG18_1285</name>
</gene>
<dbReference type="AlphaFoldDB" id="A0A423UCZ0"/>
<dbReference type="Proteomes" id="UP000285266">
    <property type="component" value="Unassembled WGS sequence"/>
</dbReference>
<protein>
    <submittedName>
        <fullName evidence="1">Uncharacterized protein</fullName>
    </submittedName>
</protein>
<comment type="caution">
    <text evidence="1">The sequence shown here is derived from an EMBL/GenBank/DDBJ whole genome shotgun (WGS) entry which is preliminary data.</text>
</comment>
<dbReference type="RefSeq" id="WP_123645113.1">
    <property type="nucleotide sequence ID" value="NZ_QRAJ01000007.1"/>
</dbReference>
<accession>A0A423UCZ0</accession>
<reference evidence="1 2" key="1">
    <citation type="submission" date="2018-07" db="EMBL/GenBank/DDBJ databases">
        <title>The role of parmesan cheese in vectoring bovine microbiota.</title>
        <authorList>
            <person name="Lugli G.A."/>
            <person name="Milani C."/>
        </authorList>
    </citation>
    <scope>NUCLEOTIDE SEQUENCE [LARGE SCALE GENOMIC DNA]</scope>
    <source>
        <strain evidence="1 2">BMONG18</strain>
    </source>
</reference>
<organism evidence="1 2">
    <name type="scientific">Bifidobacterium mongoliense</name>
    <dbReference type="NCBI Taxonomy" id="518643"/>
    <lineage>
        <taxon>Bacteria</taxon>
        <taxon>Bacillati</taxon>
        <taxon>Actinomycetota</taxon>
        <taxon>Actinomycetes</taxon>
        <taxon>Bifidobacteriales</taxon>
        <taxon>Bifidobacteriaceae</taxon>
        <taxon>Bifidobacterium</taxon>
    </lineage>
</organism>
<evidence type="ECO:0000313" key="2">
    <source>
        <dbReference type="Proteomes" id="UP000285266"/>
    </source>
</evidence>
<proteinExistence type="predicted"/>
<name>A0A423UCZ0_9BIFI</name>
<dbReference type="EMBL" id="QRAJ01000007">
    <property type="protein sequence ID" value="ROT86574.1"/>
    <property type="molecule type" value="Genomic_DNA"/>
</dbReference>
<sequence>MAQLQAEVETHKPEAEPFLSIDQALELMPGITRQHLAQLRYVGAGPRYYKPTARTVFYKASDIFEWLESSARTSTAEEAR</sequence>